<dbReference type="InterPro" id="IPR013078">
    <property type="entry name" value="His_Pase_superF_clade-1"/>
</dbReference>
<protein>
    <submittedName>
        <fullName evidence="1">Histidine phosphatase family protein</fullName>
    </submittedName>
</protein>
<evidence type="ECO:0000313" key="2">
    <source>
        <dbReference type="Proteomes" id="UP000657372"/>
    </source>
</evidence>
<dbReference type="Pfam" id="PF00300">
    <property type="entry name" value="His_Phos_1"/>
    <property type="match status" value="1"/>
</dbReference>
<organism evidence="1 2">
    <name type="scientific">Herminiimonas contaminans</name>
    <dbReference type="NCBI Taxonomy" id="1111140"/>
    <lineage>
        <taxon>Bacteria</taxon>
        <taxon>Pseudomonadati</taxon>
        <taxon>Pseudomonadota</taxon>
        <taxon>Betaproteobacteria</taxon>
        <taxon>Burkholderiales</taxon>
        <taxon>Oxalobacteraceae</taxon>
        <taxon>Herminiimonas</taxon>
    </lineage>
</organism>
<keyword evidence="2" id="KW-1185">Reference proteome</keyword>
<reference evidence="1 2" key="1">
    <citation type="submission" date="2020-11" db="EMBL/GenBank/DDBJ databases">
        <title>WGS of Herminiimonas contaminans strain Marseille-Q4544 isolated from planarians Schmidtea mediterranea.</title>
        <authorList>
            <person name="Kangale L."/>
        </authorList>
    </citation>
    <scope>NUCLEOTIDE SEQUENCE [LARGE SCALE GENOMIC DNA]</scope>
    <source>
        <strain evidence="1 2">Marseille-Q4544</strain>
    </source>
</reference>
<dbReference type="PANTHER" id="PTHR48100">
    <property type="entry name" value="BROAD-SPECIFICITY PHOSPHATASE YOR283W-RELATED"/>
    <property type="match status" value="1"/>
</dbReference>
<accession>A0ABS0ETA4</accession>
<dbReference type="CDD" id="cd07067">
    <property type="entry name" value="HP_PGM_like"/>
    <property type="match status" value="1"/>
</dbReference>
<dbReference type="SUPFAM" id="SSF53254">
    <property type="entry name" value="Phosphoglycerate mutase-like"/>
    <property type="match status" value="1"/>
</dbReference>
<proteinExistence type="predicted"/>
<evidence type="ECO:0000313" key="1">
    <source>
        <dbReference type="EMBL" id="MBF8177092.1"/>
    </source>
</evidence>
<sequence>MTTEKRRRIYLMRHGNVTYFDADGTAYPPDEVPLNEKGRIQTTAAGKEFAAQGIQFDRVITSNLPRTIESATRVLAETGQQIELEQWPEFQEVRGGILEVIHDDDLEAAFTHAFASMAAEHKKFLDGESVGELLDRIHPAIDKLRADPDWDTVLLVLHGGVNRAFLSYAITSQRIFLGNIEQAPGCINVLDVGERSNDWVIQSINYSPLLPLQTESRLSTMEEMLHQYRKSRAR</sequence>
<name>A0ABS0ETA4_9BURK</name>
<dbReference type="InterPro" id="IPR029033">
    <property type="entry name" value="His_PPase_superfam"/>
</dbReference>
<dbReference type="PANTHER" id="PTHR48100:SF10">
    <property type="entry name" value="2-CARBOXY-D-ARABINITOL-1-PHOSPHATASE-RELATED"/>
    <property type="match status" value="1"/>
</dbReference>
<dbReference type="SMART" id="SM00855">
    <property type="entry name" value="PGAM"/>
    <property type="match status" value="1"/>
</dbReference>
<comment type="caution">
    <text evidence="1">The sequence shown here is derived from an EMBL/GenBank/DDBJ whole genome shotgun (WGS) entry which is preliminary data.</text>
</comment>
<dbReference type="Proteomes" id="UP000657372">
    <property type="component" value="Unassembled WGS sequence"/>
</dbReference>
<gene>
    <name evidence="1" type="ORF">IXC47_05305</name>
</gene>
<dbReference type="EMBL" id="JADOEL010000003">
    <property type="protein sequence ID" value="MBF8177092.1"/>
    <property type="molecule type" value="Genomic_DNA"/>
</dbReference>
<dbReference type="Gene3D" id="3.40.50.1240">
    <property type="entry name" value="Phosphoglycerate mutase-like"/>
    <property type="match status" value="1"/>
</dbReference>
<dbReference type="InterPro" id="IPR050275">
    <property type="entry name" value="PGM_Phosphatase"/>
</dbReference>
<dbReference type="RefSeq" id="WP_195874924.1">
    <property type="nucleotide sequence ID" value="NZ_JADOEL010000003.1"/>
</dbReference>